<reference evidence="8" key="2">
    <citation type="submission" date="2019-07" db="EMBL/GenBank/DDBJ databases">
        <authorList>
            <person name="Yang Y."/>
            <person name="Bocs S."/>
            <person name="Baudouin L."/>
        </authorList>
    </citation>
    <scope>NUCLEOTIDE SEQUENCE</scope>
    <source>
        <tissue evidence="8">Spear leaf of Hainan Tall coconut</tissue>
    </source>
</reference>
<accession>A0A8K0ILZ4</accession>
<dbReference type="Gene3D" id="2.40.330.10">
    <property type="entry name" value="DNA-binding pseudobarrel domain"/>
    <property type="match status" value="3"/>
</dbReference>
<evidence type="ECO:0000256" key="3">
    <source>
        <dbReference type="ARBA" id="ARBA00023125"/>
    </source>
</evidence>
<keyword evidence="2" id="KW-0805">Transcription regulation</keyword>
<evidence type="ECO:0000256" key="1">
    <source>
        <dbReference type="ARBA" id="ARBA00004123"/>
    </source>
</evidence>
<reference evidence="8" key="1">
    <citation type="journal article" date="2017" name="Gigascience">
        <title>The genome draft of coconut (Cocos nucifera).</title>
        <authorList>
            <person name="Xiao Y."/>
            <person name="Xu P."/>
            <person name="Fan H."/>
            <person name="Baudouin L."/>
            <person name="Xia W."/>
            <person name="Bocs S."/>
            <person name="Xu J."/>
            <person name="Li Q."/>
            <person name="Guo A."/>
            <person name="Zhou L."/>
            <person name="Li J."/>
            <person name="Wu Y."/>
            <person name="Ma Z."/>
            <person name="Armero A."/>
            <person name="Issali A.E."/>
            <person name="Liu N."/>
            <person name="Peng M."/>
            <person name="Yang Y."/>
        </authorList>
    </citation>
    <scope>NUCLEOTIDE SEQUENCE</scope>
    <source>
        <tissue evidence="8">Spear leaf of Hainan Tall coconut</tissue>
    </source>
</reference>
<name>A0A8K0ILZ4_COCNU</name>
<dbReference type="GO" id="GO:0003677">
    <property type="term" value="F:DNA binding"/>
    <property type="evidence" value="ECO:0007669"/>
    <property type="project" value="UniProtKB-KW"/>
</dbReference>
<evidence type="ECO:0000256" key="6">
    <source>
        <dbReference type="SAM" id="MobiDB-lite"/>
    </source>
</evidence>
<dbReference type="PANTHER" id="PTHR31391">
    <property type="entry name" value="B3 DOMAIN-CONTAINING PROTEIN OS11G0197600-RELATED"/>
    <property type="match status" value="1"/>
</dbReference>
<evidence type="ECO:0000313" key="8">
    <source>
        <dbReference type="EMBL" id="KAG1362104.1"/>
    </source>
</evidence>
<keyword evidence="3" id="KW-0238">DNA-binding</keyword>
<dbReference type="CDD" id="cd10017">
    <property type="entry name" value="B3_DNA"/>
    <property type="match status" value="3"/>
</dbReference>
<dbReference type="AlphaFoldDB" id="A0A8K0ILZ4"/>
<evidence type="ECO:0000256" key="5">
    <source>
        <dbReference type="ARBA" id="ARBA00023242"/>
    </source>
</evidence>
<proteinExistence type="predicted"/>
<dbReference type="InterPro" id="IPR003340">
    <property type="entry name" value="B3_DNA-bd"/>
</dbReference>
<dbReference type="Proteomes" id="UP000797356">
    <property type="component" value="Chromosome 10"/>
</dbReference>
<dbReference type="InterPro" id="IPR015300">
    <property type="entry name" value="DNA-bd_pseudobarrel_sf"/>
</dbReference>
<dbReference type="Pfam" id="PF02362">
    <property type="entry name" value="B3"/>
    <property type="match status" value="3"/>
</dbReference>
<feature type="domain" description="TF-B3" evidence="7">
    <location>
        <begin position="1"/>
        <end position="78"/>
    </location>
</feature>
<sequence>GIPPAFVKYIMNLRGKRATLISPLGKSWSVHVHGQFRYMCFREGWREFAQAHDLKMGCFIVFSYEGDGTFSFQVFDTNACWKSYSPIGVQSVGHMNIKQEMDSKNGAEDITQRPTVQVGRRQKRMMDGGELSIERKCSYCSGWKSFDAIIKDNNLTKNYMNIPASFRESNDIAKIHEVILNDVEGRSWRVRIIPKKFAKNFKDELFQNIQLKGPSGNLWHVGLSNDAGDMIFNDGWKQFVEDHYIKEDDHLVFKYNGNLCFSVLIFDQNGCEKEACYFVKDPKDRAKESCQSVKEIVEDSLEILHESLPPKAQSHGSSKILCNDRKQKRRLSAPRKHPQVSDNIADNILSGKETNPKRKIGDFMEILHESLPPNAHGHGPSKIFCNGKKRMQHLSAPRKLPQINDNISDNILHVNSANPKRKIGDHRFSRDSVNENEQTVKFTKVKKQHTEKEFQLILRSLATEEGKAQAQLKAMSFQPTNPFFRKVLKPTHVYKKFFLTIPNCFAAEHLPRENRTIDLRLPRGKKLWRMSYLHYDNFSGLGKQWKKFALDNNLEEGDVCVFELTGELVLDVHIFRAVNDSTLPIRVSSSQGKISDS</sequence>
<feature type="compositionally biased region" description="Basic residues" evidence="6">
    <location>
        <begin position="326"/>
        <end position="338"/>
    </location>
</feature>
<evidence type="ECO:0000256" key="4">
    <source>
        <dbReference type="ARBA" id="ARBA00023163"/>
    </source>
</evidence>
<gene>
    <name evidence="8" type="ORF">COCNU_10G003230</name>
</gene>
<evidence type="ECO:0000313" key="9">
    <source>
        <dbReference type="Proteomes" id="UP000797356"/>
    </source>
</evidence>
<feature type="domain" description="TF-B3" evidence="7">
    <location>
        <begin position="484"/>
        <end position="578"/>
    </location>
</feature>
<dbReference type="OrthoDB" id="590488at2759"/>
<dbReference type="PANTHER" id="PTHR31391:SF157">
    <property type="entry name" value="B3 DOMAIN-CONTAINING PROTEIN REM16"/>
    <property type="match status" value="1"/>
</dbReference>
<evidence type="ECO:0000256" key="2">
    <source>
        <dbReference type="ARBA" id="ARBA00023015"/>
    </source>
</evidence>
<dbReference type="SMART" id="SM01019">
    <property type="entry name" value="B3"/>
    <property type="match status" value="3"/>
</dbReference>
<organism evidence="8 9">
    <name type="scientific">Cocos nucifera</name>
    <name type="common">Coconut palm</name>
    <dbReference type="NCBI Taxonomy" id="13894"/>
    <lineage>
        <taxon>Eukaryota</taxon>
        <taxon>Viridiplantae</taxon>
        <taxon>Streptophyta</taxon>
        <taxon>Embryophyta</taxon>
        <taxon>Tracheophyta</taxon>
        <taxon>Spermatophyta</taxon>
        <taxon>Magnoliopsida</taxon>
        <taxon>Liliopsida</taxon>
        <taxon>Arecaceae</taxon>
        <taxon>Arecoideae</taxon>
        <taxon>Cocoseae</taxon>
        <taxon>Attaleinae</taxon>
        <taxon>Cocos</taxon>
    </lineage>
</organism>
<protein>
    <submittedName>
        <fullName evidence="8">Putative B3 domain-containing transcription factor VRN1</fullName>
    </submittedName>
</protein>
<keyword evidence="5" id="KW-0539">Nucleus</keyword>
<keyword evidence="4" id="KW-0804">Transcription</keyword>
<keyword evidence="9" id="KW-1185">Reference proteome</keyword>
<feature type="non-terminal residue" evidence="8">
    <location>
        <position position="1"/>
    </location>
</feature>
<dbReference type="PROSITE" id="PS50863">
    <property type="entry name" value="B3"/>
    <property type="match status" value="3"/>
</dbReference>
<dbReference type="SUPFAM" id="SSF101936">
    <property type="entry name" value="DNA-binding pseudobarrel domain"/>
    <property type="match status" value="3"/>
</dbReference>
<comment type="caution">
    <text evidence="8">The sequence shown here is derived from an EMBL/GenBank/DDBJ whole genome shotgun (WGS) entry which is preliminary data.</text>
</comment>
<feature type="region of interest" description="Disordered" evidence="6">
    <location>
        <begin position="309"/>
        <end position="340"/>
    </location>
</feature>
<dbReference type="EMBL" id="CM017881">
    <property type="protein sequence ID" value="KAG1362104.1"/>
    <property type="molecule type" value="Genomic_DNA"/>
</dbReference>
<dbReference type="InterPro" id="IPR044837">
    <property type="entry name" value="REM16-like"/>
</dbReference>
<evidence type="ECO:0000259" key="7">
    <source>
        <dbReference type="PROSITE" id="PS50863"/>
    </source>
</evidence>
<comment type="subcellular location">
    <subcellularLocation>
        <location evidence="1">Nucleus</location>
    </subcellularLocation>
</comment>
<feature type="domain" description="TF-B3" evidence="7">
    <location>
        <begin position="176"/>
        <end position="269"/>
    </location>
</feature>
<dbReference type="GO" id="GO:0005634">
    <property type="term" value="C:nucleus"/>
    <property type="evidence" value="ECO:0007669"/>
    <property type="project" value="UniProtKB-SubCell"/>
</dbReference>